<dbReference type="PANTHER" id="PTHR48106">
    <property type="entry name" value="QUINONE OXIDOREDUCTASE PIG3-RELATED"/>
    <property type="match status" value="1"/>
</dbReference>
<evidence type="ECO:0000256" key="2">
    <source>
        <dbReference type="ARBA" id="ARBA00023002"/>
    </source>
</evidence>
<dbReference type="InterPro" id="IPR011032">
    <property type="entry name" value="GroES-like_sf"/>
</dbReference>
<dbReference type="AlphaFoldDB" id="A0A2A7SET3"/>
<dbReference type="SUPFAM" id="SSF50129">
    <property type="entry name" value="GroES-like"/>
    <property type="match status" value="1"/>
</dbReference>
<gene>
    <name evidence="3" type="ORF">CRM94_07675</name>
</gene>
<dbReference type="SUPFAM" id="SSF51735">
    <property type="entry name" value="NAD(P)-binding Rossmann-fold domains"/>
    <property type="match status" value="1"/>
</dbReference>
<proteinExistence type="predicted"/>
<evidence type="ECO:0000256" key="1">
    <source>
        <dbReference type="ARBA" id="ARBA00022857"/>
    </source>
</evidence>
<dbReference type="GO" id="GO:0016651">
    <property type="term" value="F:oxidoreductase activity, acting on NAD(P)H"/>
    <property type="evidence" value="ECO:0007669"/>
    <property type="project" value="TreeGrafter"/>
</dbReference>
<keyword evidence="1" id="KW-0521">NADP</keyword>
<keyword evidence="2" id="KW-0560">Oxidoreductase</keyword>
<protein>
    <submittedName>
        <fullName evidence="3">Zn-dependent oxidoreductase</fullName>
    </submittedName>
</protein>
<evidence type="ECO:0000313" key="3">
    <source>
        <dbReference type="EMBL" id="PEH42032.1"/>
    </source>
</evidence>
<dbReference type="Gene3D" id="3.90.180.10">
    <property type="entry name" value="Medium-chain alcohol dehydrogenases, catalytic domain"/>
    <property type="match status" value="1"/>
</dbReference>
<dbReference type="InterPro" id="IPR036291">
    <property type="entry name" value="NAD(P)-bd_dom_sf"/>
</dbReference>
<name>A0A2A7SET3_BURGA</name>
<evidence type="ECO:0000313" key="4">
    <source>
        <dbReference type="Proteomes" id="UP000220629"/>
    </source>
</evidence>
<dbReference type="Proteomes" id="UP000220629">
    <property type="component" value="Unassembled WGS sequence"/>
</dbReference>
<comment type="caution">
    <text evidence="3">The sequence shown here is derived from an EMBL/GenBank/DDBJ whole genome shotgun (WGS) entry which is preliminary data.</text>
</comment>
<dbReference type="PANTHER" id="PTHR48106:SF18">
    <property type="entry name" value="QUINONE OXIDOREDUCTASE PIG3"/>
    <property type="match status" value="1"/>
</dbReference>
<organism evidence="3 4">
    <name type="scientific">Burkholderia gladioli</name>
    <name type="common">Pseudomonas marginata</name>
    <name type="synonym">Phytomonas marginata</name>
    <dbReference type="NCBI Taxonomy" id="28095"/>
    <lineage>
        <taxon>Bacteria</taxon>
        <taxon>Pseudomonadati</taxon>
        <taxon>Pseudomonadota</taxon>
        <taxon>Betaproteobacteria</taxon>
        <taxon>Burkholderiales</taxon>
        <taxon>Burkholderiaceae</taxon>
        <taxon>Burkholderia</taxon>
    </lineage>
</organism>
<reference evidence="4" key="1">
    <citation type="submission" date="2017-09" db="EMBL/GenBank/DDBJ databases">
        <title>FDA dAtabase for Regulatory Grade micrObial Sequences (FDA-ARGOS): Supporting development and validation of Infectious Disease Dx tests.</title>
        <authorList>
            <person name="Minogue T."/>
            <person name="Wolcott M."/>
            <person name="Wasieloski L."/>
            <person name="Aguilar W."/>
            <person name="Moore D."/>
            <person name="Tallon L."/>
            <person name="Sadzewicz L."/>
            <person name="Ott S."/>
            <person name="Zhao X."/>
            <person name="Nagaraj S."/>
            <person name="Vavikolanu K."/>
            <person name="Aluvathingal J."/>
            <person name="Nadendla S."/>
            <person name="Sichtig H."/>
        </authorList>
    </citation>
    <scope>NUCLEOTIDE SEQUENCE [LARGE SCALE GENOMIC DNA]</scope>
    <source>
        <strain evidence="4">FDAARGOS_390</strain>
    </source>
</reference>
<sequence length="333" mass="35063">MKAICVTPERTLEVRDIPRPAEAAPGHLLVEMDASAINHGDKTFLRLPNAAGAGLLPVGQGVWGASGAGTVRAIGAGVPADYLGRQVAIYRSLTRSAETIGLWSEQAQVPWTSCLILPQTVRARDYCGSLVNVMTAHAFLEEIVAAGHRGVIVTAGNSATGRALGALARARKLPAILLVRHAEAAEALRREGEPHVVAAGEGLVDTLAPLAETLGATAVFDGVGGALASALVPALPMRSTLYAYGFLDRAAPFSIPTSLLMMKDLTLRRFSNFESATVREPQRLAAALRALEAVIGDPVFRTRLGEAFAYEHVEQAMALEAPEGRKAVLLARA</sequence>
<dbReference type="GO" id="GO:0070402">
    <property type="term" value="F:NADPH binding"/>
    <property type="evidence" value="ECO:0007669"/>
    <property type="project" value="TreeGrafter"/>
</dbReference>
<accession>A0A2A7SET3</accession>
<dbReference type="EMBL" id="PDDY01000001">
    <property type="protein sequence ID" value="PEH42032.1"/>
    <property type="molecule type" value="Genomic_DNA"/>
</dbReference>
<dbReference type="Gene3D" id="3.40.50.720">
    <property type="entry name" value="NAD(P)-binding Rossmann-like Domain"/>
    <property type="match status" value="1"/>
</dbReference>
<dbReference type="RefSeq" id="WP_098151851.1">
    <property type="nucleotide sequence ID" value="NZ_CADEQH010000001.1"/>
</dbReference>